<evidence type="ECO:0000313" key="2">
    <source>
        <dbReference type="Proteomes" id="UP000001510"/>
    </source>
</evidence>
<protein>
    <submittedName>
        <fullName evidence="1">Uncharacterized protein</fullName>
    </submittedName>
</protein>
<evidence type="ECO:0000313" key="1">
    <source>
        <dbReference type="EMBL" id="BAG05250.1"/>
    </source>
</evidence>
<dbReference type="EnsemblBacteria" id="BAG05250">
    <property type="protein sequence ID" value="BAG05250"/>
    <property type="gene ID" value="MAE_54280"/>
</dbReference>
<gene>
    <name evidence="1" type="ordered locus">MAE_54280</name>
</gene>
<name>B0JGI4_MICAN</name>
<proteinExistence type="predicted"/>
<dbReference type="STRING" id="449447.MAE_54280"/>
<dbReference type="PaxDb" id="449447-MAE_54280"/>
<reference evidence="1 2" key="1">
    <citation type="journal article" date="2007" name="DNA Res.">
        <title>Complete genomic structure of the bloom-forming toxic cyanobacterium Microcystis aeruginosa NIES-843.</title>
        <authorList>
            <person name="Kaneko T."/>
            <person name="Nakajima N."/>
            <person name="Okamoto S."/>
            <person name="Suzuki I."/>
            <person name="Tanabe Y."/>
            <person name="Tamaoki M."/>
            <person name="Nakamura Y."/>
            <person name="Kasai F."/>
            <person name="Watanabe A."/>
            <person name="Kawashima K."/>
            <person name="Kishida Y."/>
            <person name="Ono A."/>
            <person name="Shimizu Y."/>
            <person name="Takahashi C."/>
            <person name="Minami C."/>
            <person name="Fujishiro T."/>
            <person name="Kohara M."/>
            <person name="Katoh M."/>
            <person name="Nakazaki N."/>
            <person name="Nakayama S."/>
            <person name="Yamada M."/>
            <person name="Tabata S."/>
            <person name="Watanabe M.M."/>
        </authorList>
    </citation>
    <scope>NUCLEOTIDE SEQUENCE [LARGE SCALE GENOMIC DNA]</scope>
    <source>
        <strain evidence="2">NIES-843 / IAM M-247</strain>
    </source>
</reference>
<dbReference type="AlphaFoldDB" id="B0JGI4"/>
<dbReference type="KEGG" id="mar:MAE_54280"/>
<dbReference type="HOGENOM" id="CLU_3081854_0_0_3"/>
<dbReference type="EMBL" id="AP009552">
    <property type="protein sequence ID" value="BAG05250.1"/>
    <property type="molecule type" value="Genomic_DNA"/>
</dbReference>
<dbReference type="Proteomes" id="UP000001510">
    <property type="component" value="Chromosome"/>
</dbReference>
<sequence length="52" mass="6247">MRKKQNLILYHKKIMQEVYYNQLLKQANQRIEQNEKAIVALIAFLLSSSYPH</sequence>
<keyword evidence="2" id="KW-1185">Reference proteome</keyword>
<accession>B0JGI4</accession>
<organism evidence="1 2">
    <name type="scientific">Microcystis aeruginosa (strain NIES-843 / IAM M-2473)</name>
    <dbReference type="NCBI Taxonomy" id="449447"/>
    <lineage>
        <taxon>Bacteria</taxon>
        <taxon>Bacillati</taxon>
        <taxon>Cyanobacteriota</taxon>
        <taxon>Cyanophyceae</taxon>
        <taxon>Oscillatoriophycideae</taxon>
        <taxon>Chroococcales</taxon>
        <taxon>Microcystaceae</taxon>
        <taxon>Microcystis</taxon>
    </lineage>
</organism>